<proteinExistence type="predicted"/>
<dbReference type="AlphaFoldDB" id="E9GBL7"/>
<gene>
    <name evidence="2" type="ORF">DAPPUDRAFT_316064</name>
</gene>
<evidence type="ECO:0000313" key="3">
    <source>
        <dbReference type="Proteomes" id="UP000000305"/>
    </source>
</evidence>
<dbReference type="Proteomes" id="UP000000305">
    <property type="component" value="Unassembled WGS sequence"/>
</dbReference>
<dbReference type="HOGENOM" id="CLU_1403760_0_0_1"/>
<protein>
    <submittedName>
        <fullName evidence="2">Uncharacterized protein</fullName>
    </submittedName>
</protein>
<dbReference type="EMBL" id="GL732538">
    <property type="protein sequence ID" value="EFX83132.1"/>
    <property type="molecule type" value="Genomic_DNA"/>
</dbReference>
<name>E9GBL7_DAPPU</name>
<dbReference type="KEGG" id="dpx:DAPPUDRAFT_316064"/>
<evidence type="ECO:0000313" key="2">
    <source>
        <dbReference type="EMBL" id="EFX83132.1"/>
    </source>
</evidence>
<feature type="compositionally biased region" description="Acidic residues" evidence="1">
    <location>
        <begin position="18"/>
        <end position="31"/>
    </location>
</feature>
<feature type="region of interest" description="Disordered" evidence="1">
    <location>
        <begin position="57"/>
        <end position="78"/>
    </location>
</feature>
<organism evidence="2 3">
    <name type="scientific">Daphnia pulex</name>
    <name type="common">Water flea</name>
    <dbReference type="NCBI Taxonomy" id="6669"/>
    <lineage>
        <taxon>Eukaryota</taxon>
        <taxon>Metazoa</taxon>
        <taxon>Ecdysozoa</taxon>
        <taxon>Arthropoda</taxon>
        <taxon>Crustacea</taxon>
        <taxon>Branchiopoda</taxon>
        <taxon>Diplostraca</taxon>
        <taxon>Cladocera</taxon>
        <taxon>Anomopoda</taxon>
        <taxon>Daphniidae</taxon>
        <taxon>Daphnia</taxon>
    </lineage>
</organism>
<evidence type="ECO:0000256" key="1">
    <source>
        <dbReference type="SAM" id="MobiDB-lite"/>
    </source>
</evidence>
<keyword evidence="3" id="KW-1185">Reference proteome</keyword>
<dbReference type="InParanoid" id="E9GBL7"/>
<reference evidence="2 3" key="1">
    <citation type="journal article" date="2011" name="Science">
        <title>The ecoresponsive genome of Daphnia pulex.</title>
        <authorList>
            <person name="Colbourne J.K."/>
            <person name="Pfrender M.E."/>
            <person name="Gilbert D."/>
            <person name="Thomas W.K."/>
            <person name="Tucker A."/>
            <person name="Oakley T.H."/>
            <person name="Tokishita S."/>
            <person name="Aerts A."/>
            <person name="Arnold G.J."/>
            <person name="Basu M.K."/>
            <person name="Bauer D.J."/>
            <person name="Caceres C.E."/>
            <person name="Carmel L."/>
            <person name="Casola C."/>
            <person name="Choi J.H."/>
            <person name="Detter J.C."/>
            <person name="Dong Q."/>
            <person name="Dusheyko S."/>
            <person name="Eads B.D."/>
            <person name="Frohlich T."/>
            <person name="Geiler-Samerotte K.A."/>
            <person name="Gerlach D."/>
            <person name="Hatcher P."/>
            <person name="Jogdeo S."/>
            <person name="Krijgsveld J."/>
            <person name="Kriventseva E.V."/>
            <person name="Kultz D."/>
            <person name="Laforsch C."/>
            <person name="Lindquist E."/>
            <person name="Lopez J."/>
            <person name="Manak J.R."/>
            <person name="Muller J."/>
            <person name="Pangilinan J."/>
            <person name="Patwardhan R.P."/>
            <person name="Pitluck S."/>
            <person name="Pritham E.J."/>
            <person name="Rechtsteiner A."/>
            <person name="Rho M."/>
            <person name="Rogozin I.B."/>
            <person name="Sakarya O."/>
            <person name="Salamov A."/>
            <person name="Schaack S."/>
            <person name="Shapiro H."/>
            <person name="Shiga Y."/>
            <person name="Skalitzky C."/>
            <person name="Smith Z."/>
            <person name="Souvorov A."/>
            <person name="Sung W."/>
            <person name="Tang Z."/>
            <person name="Tsuchiya D."/>
            <person name="Tu H."/>
            <person name="Vos H."/>
            <person name="Wang M."/>
            <person name="Wolf Y.I."/>
            <person name="Yamagata H."/>
            <person name="Yamada T."/>
            <person name="Ye Y."/>
            <person name="Shaw J.R."/>
            <person name="Andrews J."/>
            <person name="Crease T.J."/>
            <person name="Tang H."/>
            <person name="Lucas S.M."/>
            <person name="Robertson H.M."/>
            <person name="Bork P."/>
            <person name="Koonin E.V."/>
            <person name="Zdobnov E.M."/>
            <person name="Grigoriev I.V."/>
            <person name="Lynch M."/>
            <person name="Boore J.L."/>
        </authorList>
    </citation>
    <scope>NUCLEOTIDE SEQUENCE [LARGE SCALE GENOMIC DNA]</scope>
</reference>
<sequence length="194" mass="21961">MLPTSHIQIQEPVHEIPQVEEPDNPPVEEPDNPPVEVPNINVPVCDAVQNDEQPEAVEIENEPAASKPRSTTKKMLEPTRHSRRIENQKLGVSLMSLEQYSDDPDEPTNYNDALSSQDGILWKKAVDEDLSYPSDDVRQHMFALWESHRNENTEFLAETEVIKCVPCFIPQHFAAAERLFSCLKSPVTSRLLPA</sequence>
<feature type="region of interest" description="Disordered" evidence="1">
    <location>
        <begin position="1"/>
        <end position="40"/>
    </location>
</feature>
<accession>E9GBL7</accession>